<feature type="compositionally biased region" description="Basic and acidic residues" evidence="1">
    <location>
        <begin position="32"/>
        <end position="43"/>
    </location>
</feature>
<protein>
    <submittedName>
        <fullName evidence="2">Uncharacterized protein</fullName>
    </submittedName>
</protein>
<proteinExistence type="predicted"/>
<dbReference type="EMBL" id="JAGIXG020000056">
    <property type="protein sequence ID" value="KAI6778895.1"/>
    <property type="molecule type" value="Genomic_DNA"/>
</dbReference>
<comment type="caution">
    <text evidence="2">The sequence shown here is derived from an EMBL/GenBank/DDBJ whole genome shotgun (WGS) entry which is preliminary data.</text>
</comment>
<feature type="region of interest" description="Disordered" evidence="1">
    <location>
        <begin position="1"/>
        <end position="45"/>
    </location>
</feature>
<name>A0A9Q0BBV0_9HYPO</name>
<dbReference type="GeneID" id="75830323"/>
<evidence type="ECO:0000313" key="3">
    <source>
        <dbReference type="Proteomes" id="UP001055219"/>
    </source>
</evidence>
<gene>
    <name evidence="2" type="ORF">J7T54_003831</name>
</gene>
<keyword evidence="3" id="KW-1185">Reference proteome</keyword>
<dbReference type="AlphaFoldDB" id="A0A9Q0BBV0"/>
<reference evidence="2" key="1">
    <citation type="journal article" date="2021" name="J Fungi (Basel)">
        <title>Genomic and Metabolomic Analyses of the Marine Fungus Emericellopsis cladophorae: Insights into Saltwater Adaptability Mechanisms and Its Biosynthetic Potential.</title>
        <authorList>
            <person name="Goncalves M.F.M."/>
            <person name="Hilario S."/>
            <person name="Van de Peer Y."/>
            <person name="Esteves A.C."/>
            <person name="Alves A."/>
        </authorList>
    </citation>
    <scope>NUCLEOTIDE SEQUENCE</scope>
    <source>
        <strain evidence="2">MUM 19.33</strain>
    </source>
</reference>
<evidence type="ECO:0000256" key="1">
    <source>
        <dbReference type="SAM" id="MobiDB-lite"/>
    </source>
</evidence>
<organism evidence="2 3">
    <name type="scientific">Emericellopsis cladophorae</name>
    <dbReference type="NCBI Taxonomy" id="2686198"/>
    <lineage>
        <taxon>Eukaryota</taxon>
        <taxon>Fungi</taxon>
        <taxon>Dikarya</taxon>
        <taxon>Ascomycota</taxon>
        <taxon>Pezizomycotina</taxon>
        <taxon>Sordariomycetes</taxon>
        <taxon>Hypocreomycetidae</taxon>
        <taxon>Hypocreales</taxon>
        <taxon>Bionectriaceae</taxon>
        <taxon>Emericellopsis</taxon>
    </lineage>
</organism>
<dbReference type="RefSeq" id="XP_051359751.1">
    <property type="nucleotide sequence ID" value="XM_051509173.1"/>
</dbReference>
<sequence>MKNNLKTRAVSPKSFPLDPRYEQTRTPIRSLRPGERSTEHPSRDSSLLLSLPDEILWLIVELIAEENQGRSLSQFALVNRQSWQLARPYQFADVWITRSELSSDFLRHLETEVDRGKESFIGSCIRSLTITVDEDFEDDFAFGIPAQDGSFVEDWTDEWQMFIERIGIVVRTSLPNLLQVYWMDIGDLDPQKHLLPAIIERATPPGRLETLYLEDWGFAFNDLEEVHSVLQPFNRNQPYCLRDLAFGFSRFPPGYSDPDGATMLLYETLLRRSASTLESFVWSSQVPGAPITEDVYGGPTMVMFRNGFIPFERLNKFWAFITDEIQLTVIESFLAAPLKSFAPSRQICSLILSSSLPEKYPLPHLRTYAVTGVASEIMFKDKVDYIDQVMKLGRRYGPQLDELFVYLRKEPLFGEPDLDVFLPHFASGSFSNLRSLCFSWDTDDDLKMLQAVGSNLSALEELSFGFGPKSDETASFTPFCPDFELYVRSPPRHVDIIAAIRPLQNMERLSVFGDEYVADWASDDWAWHRFFKDHVWFYQGRSFVKRKSGKFPGEGQSWSEAERGHKRPGDEVEDWLTPWITRTETLEDARHAVADLAVEYAEALPKLKEFMSGRVLVDITVR</sequence>
<dbReference type="Proteomes" id="UP001055219">
    <property type="component" value="Unassembled WGS sequence"/>
</dbReference>
<evidence type="ECO:0000313" key="2">
    <source>
        <dbReference type="EMBL" id="KAI6778895.1"/>
    </source>
</evidence>
<accession>A0A9Q0BBV0</accession>
<feature type="region of interest" description="Disordered" evidence="1">
    <location>
        <begin position="551"/>
        <end position="570"/>
    </location>
</feature>
<feature type="compositionally biased region" description="Basic and acidic residues" evidence="1">
    <location>
        <begin position="560"/>
        <end position="570"/>
    </location>
</feature>
<reference evidence="2" key="2">
    <citation type="submission" date="2022-07" db="EMBL/GenBank/DDBJ databases">
        <authorList>
            <person name="Goncalves M.F.M."/>
            <person name="Hilario S."/>
            <person name="Van De Peer Y."/>
            <person name="Esteves A.C."/>
            <person name="Alves A."/>
        </authorList>
    </citation>
    <scope>NUCLEOTIDE SEQUENCE</scope>
    <source>
        <strain evidence="2">MUM 19.33</strain>
    </source>
</reference>
<dbReference type="OrthoDB" id="3257981at2759"/>